<keyword evidence="2" id="KW-1185">Reference proteome</keyword>
<protein>
    <submittedName>
        <fullName evidence="1">Uncharacterized protein</fullName>
    </submittedName>
</protein>
<evidence type="ECO:0000313" key="1">
    <source>
        <dbReference type="EMBL" id="KAK4315282.1"/>
    </source>
</evidence>
<dbReference type="EMBL" id="JAWZYT010001120">
    <property type="protein sequence ID" value="KAK4315282.1"/>
    <property type="molecule type" value="Genomic_DNA"/>
</dbReference>
<dbReference type="PANTHER" id="PTHR33395">
    <property type="entry name" value="TRANSCRIPTASE, PUTATIVE-RELATED-RELATED"/>
    <property type="match status" value="1"/>
</dbReference>
<proteinExistence type="predicted"/>
<dbReference type="Proteomes" id="UP001292094">
    <property type="component" value="Unassembled WGS sequence"/>
</dbReference>
<accession>A0AAE1PY81</accession>
<evidence type="ECO:0000313" key="2">
    <source>
        <dbReference type="Proteomes" id="UP001292094"/>
    </source>
</evidence>
<gene>
    <name evidence="1" type="ORF">Pmani_013502</name>
</gene>
<dbReference type="AlphaFoldDB" id="A0AAE1PY81"/>
<dbReference type="PANTHER" id="PTHR33395:SF22">
    <property type="entry name" value="REVERSE TRANSCRIPTASE DOMAIN-CONTAINING PROTEIN"/>
    <property type="match status" value="1"/>
</dbReference>
<name>A0AAE1PY81_9EUCA</name>
<comment type="caution">
    <text evidence="1">The sequence shown here is derived from an EMBL/GenBank/DDBJ whole genome shotgun (WGS) entry which is preliminary data.</text>
</comment>
<sequence length="246" mass="28308">MANHLTSILNDLTKYYIPPKLSRNRVPPWHKRVSNQLKREKSMAWTEYINSRRDLGRRSHLTLQKLYNFHAVNANHRRNVYSAQCEYEINLINQRSTKPKLFYSYIRHKKTARPSVGPLLANNQLSDDPYIMANLFVTAFASVFTTDALNNSSPHQQCHESISAVDLSTADIVTQLRSLKTDSAMGPDNIHPMSLADQLLLTYHRVTLWYDMGYAVEVIPFDFVKAFDRVHHGILVDKHMAPEAGE</sequence>
<reference evidence="1" key="1">
    <citation type="submission" date="2023-11" db="EMBL/GenBank/DDBJ databases">
        <title>Genome assemblies of two species of porcelain crab, Petrolisthes cinctipes and Petrolisthes manimaculis (Anomura: Porcellanidae).</title>
        <authorList>
            <person name="Angst P."/>
        </authorList>
    </citation>
    <scope>NUCLEOTIDE SEQUENCE</scope>
    <source>
        <strain evidence="1">PB745_02</strain>
        <tissue evidence="1">Gill</tissue>
    </source>
</reference>
<organism evidence="1 2">
    <name type="scientific">Petrolisthes manimaculis</name>
    <dbReference type="NCBI Taxonomy" id="1843537"/>
    <lineage>
        <taxon>Eukaryota</taxon>
        <taxon>Metazoa</taxon>
        <taxon>Ecdysozoa</taxon>
        <taxon>Arthropoda</taxon>
        <taxon>Crustacea</taxon>
        <taxon>Multicrustacea</taxon>
        <taxon>Malacostraca</taxon>
        <taxon>Eumalacostraca</taxon>
        <taxon>Eucarida</taxon>
        <taxon>Decapoda</taxon>
        <taxon>Pleocyemata</taxon>
        <taxon>Anomura</taxon>
        <taxon>Galatheoidea</taxon>
        <taxon>Porcellanidae</taxon>
        <taxon>Petrolisthes</taxon>
    </lineage>
</organism>